<dbReference type="GO" id="GO:0004521">
    <property type="term" value="F:RNA endonuclease activity"/>
    <property type="evidence" value="ECO:0007669"/>
    <property type="project" value="TreeGrafter"/>
</dbReference>
<dbReference type="AlphaFoldDB" id="A0A1H3GVE7"/>
<dbReference type="eggNOG" id="COG1236">
    <property type="taxonomic scope" value="Bacteria"/>
</dbReference>
<dbReference type="SMART" id="SM00849">
    <property type="entry name" value="Lactamase_B"/>
    <property type="match status" value="1"/>
</dbReference>
<dbReference type="InterPro" id="IPR036866">
    <property type="entry name" value="RibonucZ/Hydroxyglut_hydro"/>
</dbReference>
<dbReference type="Gene3D" id="3.60.15.10">
    <property type="entry name" value="Ribonuclease Z/Hydroxyacylglutathione hydrolase-like"/>
    <property type="match status" value="1"/>
</dbReference>
<dbReference type="GO" id="GO:0016787">
    <property type="term" value="F:hydrolase activity"/>
    <property type="evidence" value="ECO:0007669"/>
    <property type="project" value="UniProtKB-KW"/>
</dbReference>
<feature type="domain" description="Beta-Casp" evidence="3">
    <location>
        <begin position="264"/>
        <end position="393"/>
    </location>
</feature>
<dbReference type="InterPro" id="IPR050698">
    <property type="entry name" value="MBL"/>
</dbReference>
<evidence type="ECO:0000259" key="3">
    <source>
        <dbReference type="SMART" id="SM01027"/>
    </source>
</evidence>
<dbReference type="SMART" id="SM01027">
    <property type="entry name" value="Beta-Casp"/>
    <property type="match status" value="1"/>
</dbReference>
<dbReference type="RefSeq" id="WP_074716175.1">
    <property type="nucleotide sequence ID" value="NZ_FNPG01000007.1"/>
</dbReference>
<keyword evidence="1" id="KW-0378">Hydrolase</keyword>
<dbReference type="CDD" id="cd16295">
    <property type="entry name" value="TTHA0252-CPSF-like_MBL-fold"/>
    <property type="match status" value="1"/>
</dbReference>
<dbReference type="PANTHER" id="PTHR11203:SF37">
    <property type="entry name" value="INTEGRATOR COMPLEX SUBUNIT 11"/>
    <property type="match status" value="1"/>
</dbReference>
<dbReference type="InterPro" id="IPR022712">
    <property type="entry name" value="Beta_Casp"/>
</dbReference>
<evidence type="ECO:0000313" key="5">
    <source>
        <dbReference type="Proteomes" id="UP000183918"/>
    </source>
</evidence>
<dbReference type="InterPro" id="IPR011108">
    <property type="entry name" value="RMMBL"/>
</dbReference>
<dbReference type="Gene3D" id="3.40.50.10890">
    <property type="match status" value="1"/>
</dbReference>
<reference evidence="4 5" key="1">
    <citation type="submission" date="2016-10" db="EMBL/GenBank/DDBJ databases">
        <authorList>
            <person name="de Groot N.N."/>
        </authorList>
    </citation>
    <scope>NUCLEOTIDE SEQUENCE [LARGE SCALE GENOMIC DNA]</scope>
    <source>
        <strain evidence="4 5">DSM 14045</strain>
    </source>
</reference>
<protein>
    <submittedName>
        <fullName evidence="4">Metallo-beta-lactamase family protein</fullName>
    </submittedName>
</protein>
<dbReference type="InterPro" id="IPR001279">
    <property type="entry name" value="Metallo-B-lactamas"/>
</dbReference>
<dbReference type="Pfam" id="PF16661">
    <property type="entry name" value="Lactamase_B_6"/>
    <property type="match status" value="1"/>
</dbReference>
<dbReference type="SUPFAM" id="SSF56281">
    <property type="entry name" value="Metallo-hydrolase/oxidoreductase"/>
    <property type="match status" value="1"/>
</dbReference>
<accession>A0A1H3GVE7</accession>
<evidence type="ECO:0000256" key="1">
    <source>
        <dbReference type="ARBA" id="ARBA00022801"/>
    </source>
</evidence>
<feature type="domain" description="Metallo-beta-lactamase" evidence="2">
    <location>
        <begin position="13"/>
        <end position="230"/>
    </location>
</feature>
<dbReference type="Pfam" id="PF10996">
    <property type="entry name" value="Beta-Casp"/>
    <property type="match status" value="1"/>
</dbReference>
<dbReference type="Pfam" id="PF07521">
    <property type="entry name" value="RMMBL"/>
    <property type="match status" value="1"/>
</dbReference>
<dbReference type="PANTHER" id="PTHR11203">
    <property type="entry name" value="CLEAVAGE AND POLYADENYLATION SPECIFICITY FACTOR FAMILY MEMBER"/>
    <property type="match status" value="1"/>
</dbReference>
<dbReference type="Proteomes" id="UP000183918">
    <property type="component" value="Unassembled WGS sequence"/>
</dbReference>
<keyword evidence="5" id="KW-1185">Reference proteome</keyword>
<evidence type="ECO:0000259" key="2">
    <source>
        <dbReference type="SMART" id="SM00849"/>
    </source>
</evidence>
<proteinExistence type="predicted"/>
<name>A0A1H3GVE7_9FIRM</name>
<evidence type="ECO:0000313" key="4">
    <source>
        <dbReference type="EMBL" id="SDY07302.1"/>
    </source>
</evidence>
<dbReference type="STRING" id="1122142.SAMN02910414_00681"/>
<sequence>MLLEFLGADHEVTGSCHYISFNGINILVDCGMEQGPDIYVNQEIPVNATLIDYIFITHAHIDHSGLLPLLYNHGFRGKIYATKATCELCNIMLKDSAHIQEFEAEWKNRKAKRAGKEKVIPMYTVEDAVGVMDFFIPCEYNQKIKITEGLEVRFIDAGHLLGSSSIEMWITEEDKNRYVQDLMENEKYITKKIVFSGDIGSGNRPLIKNPEYIKTADYVIMESTYGNRNHQVSVDYAYALAKVIKDTFEKGGNVVIPAFAVGRTQELLYFLRRIKTESILPEYEDFEVYIDSPLAIEATNIFHKNVVDCFNKEASKLIMSGVNPLKFPQLKVATTSDDSRAINFIDNPKVIISASGMCEAGRIRHHLKHNLWRKESTIVFVGYQVPGTLGYSLLNGTKKVRLFGEEIDVRARILNLPGISGHADKDHLIKWISQFKDSHPKKVFVVHGQDQVTDIFADTITREVGFSAIAPYSGDTYDLLTGECIKKGQKIKAKTSDKKKERTYSSQVFARLVAMGERLMAVIMKNEGVANKDLAKFADQIKALCDKWDR</sequence>
<gene>
    <name evidence="4" type="ORF">SAMN02910414_00681</name>
</gene>
<dbReference type="OrthoDB" id="9803916at2"/>
<dbReference type="EMBL" id="FNPG01000007">
    <property type="protein sequence ID" value="SDY07302.1"/>
    <property type="molecule type" value="Genomic_DNA"/>
</dbReference>
<organism evidence="4 5">
    <name type="scientific">Lachnobacterium bovis DSM 14045</name>
    <dbReference type="NCBI Taxonomy" id="1122142"/>
    <lineage>
        <taxon>Bacteria</taxon>
        <taxon>Bacillati</taxon>
        <taxon>Bacillota</taxon>
        <taxon>Clostridia</taxon>
        <taxon>Lachnospirales</taxon>
        <taxon>Lachnospiraceae</taxon>
        <taxon>Lachnobacterium</taxon>
    </lineage>
</organism>